<accession>A0A6G4TZX1</accession>
<sequence>MTEAADHYDRLLARHYTWMLGGDLAALAAEQADLLRGVGVAPRTAAATAVDLGCGPGNQSLALARLGFSTVLAVDTSETLLGQLTAAADGDPAIRTVQADIRGVLPRITRPGAVDTIVCMGDTLTHLPAKDDVTALLSDIAAALAEGSRLVITYRDLTRPLTGTDRFILVRGTADQLLTCFLDYGDGGDGETVLVHDMLYTRTGDDTWTQQLSTYPKLRIAADWLTAQCTAAGLTVQRNETGPRGMRLLTAVKAGRTAS</sequence>
<proteinExistence type="predicted"/>
<dbReference type="Gene3D" id="3.40.50.150">
    <property type="entry name" value="Vaccinia Virus protein VP39"/>
    <property type="match status" value="1"/>
</dbReference>
<dbReference type="InterPro" id="IPR041698">
    <property type="entry name" value="Methyltransf_25"/>
</dbReference>
<dbReference type="Proteomes" id="UP000481583">
    <property type="component" value="Unassembled WGS sequence"/>
</dbReference>
<keyword evidence="2" id="KW-0489">Methyltransferase</keyword>
<gene>
    <name evidence="2" type="ORF">G5C51_14010</name>
</gene>
<dbReference type="AlphaFoldDB" id="A0A6G4TZX1"/>
<dbReference type="EMBL" id="JAAKZV010000049">
    <property type="protein sequence ID" value="NGN65006.1"/>
    <property type="molecule type" value="Genomic_DNA"/>
</dbReference>
<dbReference type="GO" id="GO:0032259">
    <property type="term" value="P:methylation"/>
    <property type="evidence" value="ECO:0007669"/>
    <property type="project" value="UniProtKB-KW"/>
</dbReference>
<dbReference type="SUPFAM" id="SSF53335">
    <property type="entry name" value="S-adenosyl-L-methionine-dependent methyltransferases"/>
    <property type="match status" value="1"/>
</dbReference>
<keyword evidence="2" id="KW-0808">Transferase</keyword>
<reference evidence="2 3" key="1">
    <citation type="submission" date="2020-02" db="EMBL/GenBank/DDBJ databases">
        <title>Whole-genome analyses of novel actinobacteria.</title>
        <authorList>
            <person name="Sahin N."/>
        </authorList>
    </citation>
    <scope>NUCLEOTIDE SEQUENCE [LARGE SCALE GENOMIC DNA]</scope>
    <source>
        <strain evidence="2 3">A7024</strain>
    </source>
</reference>
<evidence type="ECO:0000313" key="3">
    <source>
        <dbReference type="Proteomes" id="UP000481583"/>
    </source>
</evidence>
<evidence type="ECO:0000313" key="2">
    <source>
        <dbReference type="EMBL" id="NGN65006.1"/>
    </source>
</evidence>
<comment type="caution">
    <text evidence="2">The sequence shown here is derived from an EMBL/GenBank/DDBJ whole genome shotgun (WGS) entry which is preliminary data.</text>
</comment>
<protein>
    <submittedName>
        <fullName evidence="2">Class I SAM-dependent methyltransferase</fullName>
    </submittedName>
</protein>
<evidence type="ECO:0000259" key="1">
    <source>
        <dbReference type="Pfam" id="PF13649"/>
    </source>
</evidence>
<dbReference type="CDD" id="cd02440">
    <property type="entry name" value="AdoMet_MTases"/>
    <property type="match status" value="1"/>
</dbReference>
<dbReference type="InterPro" id="IPR029063">
    <property type="entry name" value="SAM-dependent_MTases_sf"/>
</dbReference>
<dbReference type="RefSeq" id="WP_165237015.1">
    <property type="nucleotide sequence ID" value="NZ_JAAKZV010000049.1"/>
</dbReference>
<organism evidence="2 3">
    <name type="scientific">Streptomyces coryli</name>
    <dbReference type="NCBI Taxonomy" id="1128680"/>
    <lineage>
        <taxon>Bacteria</taxon>
        <taxon>Bacillati</taxon>
        <taxon>Actinomycetota</taxon>
        <taxon>Actinomycetes</taxon>
        <taxon>Kitasatosporales</taxon>
        <taxon>Streptomycetaceae</taxon>
        <taxon>Streptomyces</taxon>
    </lineage>
</organism>
<feature type="domain" description="Methyltransferase" evidence="1">
    <location>
        <begin position="50"/>
        <end position="147"/>
    </location>
</feature>
<dbReference type="Pfam" id="PF13649">
    <property type="entry name" value="Methyltransf_25"/>
    <property type="match status" value="1"/>
</dbReference>
<keyword evidence="3" id="KW-1185">Reference proteome</keyword>
<name>A0A6G4TZX1_9ACTN</name>
<dbReference type="GO" id="GO:0008168">
    <property type="term" value="F:methyltransferase activity"/>
    <property type="evidence" value="ECO:0007669"/>
    <property type="project" value="UniProtKB-KW"/>
</dbReference>